<keyword evidence="1" id="KW-0436">Ligase</keyword>
<dbReference type="OrthoDB" id="3364440at2759"/>
<evidence type="ECO:0000256" key="2">
    <source>
        <dbReference type="PROSITE-ProRule" id="PRU01331"/>
    </source>
</evidence>
<dbReference type="Proteomes" id="UP000076727">
    <property type="component" value="Unassembled WGS sequence"/>
</dbReference>
<dbReference type="PROSITE" id="PS51987">
    <property type="entry name" value="GS_CATALYTIC"/>
    <property type="match status" value="1"/>
</dbReference>
<dbReference type="InterPro" id="IPR008146">
    <property type="entry name" value="Gln_synth_cat_dom"/>
</dbReference>
<evidence type="ECO:0000259" key="4">
    <source>
        <dbReference type="PROSITE" id="PS51987"/>
    </source>
</evidence>
<dbReference type="Gene3D" id="3.30.590.10">
    <property type="entry name" value="Glutamine synthetase/guanido kinase, catalytic domain"/>
    <property type="match status" value="1"/>
</dbReference>
<keyword evidence="5" id="KW-0808">Transferase</keyword>
<dbReference type="GO" id="GO:0004356">
    <property type="term" value="F:glutamine synthetase activity"/>
    <property type="evidence" value="ECO:0007669"/>
    <property type="project" value="InterPro"/>
</dbReference>
<protein>
    <submittedName>
        <fullName evidence="5">Glutamine synthetase/guanido kinase</fullName>
    </submittedName>
</protein>
<feature type="domain" description="GS catalytic" evidence="4">
    <location>
        <begin position="137"/>
        <end position="479"/>
    </location>
</feature>
<dbReference type="EMBL" id="KV429132">
    <property type="protein sequence ID" value="KZT64339.1"/>
    <property type="molecule type" value="Genomic_DNA"/>
</dbReference>
<comment type="similarity">
    <text evidence="2 3">Belongs to the glutamine synthetase family.</text>
</comment>
<evidence type="ECO:0000256" key="1">
    <source>
        <dbReference type="ARBA" id="ARBA00022598"/>
    </source>
</evidence>
<proteinExistence type="inferred from homology"/>
<dbReference type="SMART" id="SM01230">
    <property type="entry name" value="Gln-synt_C"/>
    <property type="match status" value="1"/>
</dbReference>
<keyword evidence="6" id="KW-1185">Reference proteome</keyword>
<keyword evidence="5" id="KW-0418">Kinase</keyword>
<dbReference type="SUPFAM" id="SSF55931">
    <property type="entry name" value="Glutamine synthetase/guanido kinase"/>
    <property type="match status" value="1"/>
</dbReference>
<gene>
    <name evidence="5" type="ORF">DAEQUDRAFT_732794</name>
</gene>
<accession>A0A165LF66</accession>
<sequence length="479" mass="52383">MGAVSDIAVTYTPDQFTKPRYTSVADLRLEERGIKYVRVQHLDYGNVVRFRVVPVGYFKRICKNARPGLNFTPLALAFVGIQFAGGFAPARMADCLQAIDLSSFRVCTYAPGHAVVMTWFQEKVPSLNGELAIPLCPRTILQNVTDKAREKAGLSFLVGFESEFLLLKKSWPPELVNEAGWGASAGYMTGAIESSVLDEIVDCVEEAGIEVHFIHAEAIPGQYELVTGPMSPLDAADALVFTRETIYNVANKHGLRATFAPQLFSNIGSGAHMHLSLYSSAPAASPDTRSDAGLAPKLTPTERSFLQTLVEHLPSLSAITLPTPASYKRVEDGIFSGGTYACWGWHNKDAPVRLCGENNPNQFEVKTIDGTSNPYLVSAGILAAGLEGVLSGAELKTGNCTKPAAQMSEDEKKAVGLENPRRYPRTVSDARQMLDKDQYLKEALGTEFVDTYLKVNKLLEEYMTQPTEEATVKRLIETF</sequence>
<evidence type="ECO:0000313" key="6">
    <source>
        <dbReference type="Proteomes" id="UP000076727"/>
    </source>
</evidence>
<dbReference type="AlphaFoldDB" id="A0A165LF66"/>
<dbReference type="PANTHER" id="PTHR43785">
    <property type="entry name" value="GAMMA-GLUTAMYLPUTRESCINE SYNTHETASE"/>
    <property type="match status" value="1"/>
</dbReference>
<dbReference type="PANTHER" id="PTHR43785:SF2">
    <property type="entry name" value="TYPE-1 GLUTAMINE SYNTHETASE 1"/>
    <property type="match status" value="1"/>
</dbReference>
<evidence type="ECO:0000313" key="5">
    <source>
        <dbReference type="EMBL" id="KZT64339.1"/>
    </source>
</evidence>
<dbReference type="Pfam" id="PF00120">
    <property type="entry name" value="Gln-synt_C"/>
    <property type="match status" value="1"/>
</dbReference>
<dbReference type="GO" id="GO:0016301">
    <property type="term" value="F:kinase activity"/>
    <property type="evidence" value="ECO:0007669"/>
    <property type="project" value="UniProtKB-KW"/>
</dbReference>
<dbReference type="InterPro" id="IPR014746">
    <property type="entry name" value="Gln_synth/guanido_kin_cat_dom"/>
</dbReference>
<dbReference type="STRING" id="1314783.A0A165LF66"/>
<organism evidence="5 6">
    <name type="scientific">Daedalea quercina L-15889</name>
    <dbReference type="NCBI Taxonomy" id="1314783"/>
    <lineage>
        <taxon>Eukaryota</taxon>
        <taxon>Fungi</taxon>
        <taxon>Dikarya</taxon>
        <taxon>Basidiomycota</taxon>
        <taxon>Agaricomycotina</taxon>
        <taxon>Agaricomycetes</taxon>
        <taxon>Polyporales</taxon>
        <taxon>Fomitopsis</taxon>
    </lineage>
</organism>
<evidence type="ECO:0000256" key="3">
    <source>
        <dbReference type="RuleBase" id="RU000384"/>
    </source>
</evidence>
<reference evidence="5 6" key="1">
    <citation type="journal article" date="2016" name="Mol. Biol. Evol.">
        <title>Comparative Genomics of Early-Diverging Mushroom-Forming Fungi Provides Insights into the Origins of Lignocellulose Decay Capabilities.</title>
        <authorList>
            <person name="Nagy L.G."/>
            <person name="Riley R."/>
            <person name="Tritt A."/>
            <person name="Adam C."/>
            <person name="Daum C."/>
            <person name="Floudas D."/>
            <person name="Sun H."/>
            <person name="Yadav J.S."/>
            <person name="Pangilinan J."/>
            <person name="Larsson K.H."/>
            <person name="Matsuura K."/>
            <person name="Barry K."/>
            <person name="Labutti K."/>
            <person name="Kuo R."/>
            <person name="Ohm R.A."/>
            <person name="Bhattacharya S.S."/>
            <person name="Shirouzu T."/>
            <person name="Yoshinaga Y."/>
            <person name="Martin F.M."/>
            <person name="Grigoriev I.V."/>
            <person name="Hibbett D.S."/>
        </authorList>
    </citation>
    <scope>NUCLEOTIDE SEQUENCE [LARGE SCALE GENOMIC DNA]</scope>
    <source>
        <strain evidence="5 6">L-15889</strain>
    </source>
</reference>
<name>A0A165LF66_9APHY</name>